<dbReference type="STRING" id="469383.Cwoe_5372"/>
<dbReference type="EMBL" id="CP001854">
    <property type="protein sequence ID" value="ADB53777.1"/>
    <property type="molecule type" value="Genomic_DNA"/>
</dbReference>
<dbReference type="SUPFAM" id="SSF47598">
    <property type="entry name" value="Ribbon-helix-helix"/>
    <property type="match status" value="1"/>
</dbReference>
<evidence type="ECO:0000313" key="1">
    <source>
        <dbReference type="EMBL" id="ADB53777.1"/>
    </source>
</evidence>
<dbReference type="KEGG" id="cwo:Cwoe_5372"/>
<protein>
    <recommendedName>
        <fullName evidence="3">CopG domain protein DNA-binding domain protein</fullName>
    </recommendedName>
</protein>
<accession>D3FFI4</accession>
<proteinExistence type="predicted"/>
<gene>
    <name evidence="1" type="ordered locus">Cwoe_5372</name>
</gene>
<dbReference type="HOGENOM" id="CLU_2750855_0_0_11"/>
<dbReference type="Proteomes" id="UP000008229">
    <property type="component" value="Chromosome"/>
</dbReference>
<name>D3FFI4_CONWI</name>
<reference evidence="1 2" key="1">
    <citation type="journal article" date="2010" name="Stand. Genomic Sci.">
        <title>Complete genome sequence of Conexibacter woesei type strain (ID131577).</title>
        <authorList>
            <person name="Pukall R."/>
            <person name="Lapidus A."/>
            <person name="Glavina Del Rio T."/>
            <person name="Copeland A."/>
            <person name="Tice H."/>
            <person name="Cheng J.-F."/>
            <person name="Lucas S."/>
            <person name="Chen F."/>
            <person name="Nolan M."/>
            <person name="Bruce D."/>
            <person name="Goodwin L."/>
            <person name="Pitluck S."/>
            <person name="Mavromatis K."/>
            <person name="Ivanova N."/>
            <person name="Ovchinnikova G."/>
            <person name="Pati A."/>
            <person name="Chen A."/>
            <person name="Palaniappan K."/>
            <person name="Land M."/>
            <person name="Hauser L."/>
            <person name="Chang Y.-J."/>
            <person name="Jeffries C.D."/>
            <person name="Chain P."/>
            <person name="Meincke L."/>
            <person name="Sims D."/>
            <person name="Brettin T."/>
            <person name="Detter J.C."/>
            <person name="Rohde M."/>
            <person name="Goeker M."/>
            <person name="Bristow J."/>
            <person name="Eisen J.A."/>
            <person name="Markowitz V."/>
            <person name="Kyrpides N.C."/>
            <person name="Klenk H.-P."/>
            <person name="Hugenholtz P."/>
        </authorList>
    </citation>
    <scope>NUCLEOTIDE SEQUENCE [LARGE SCALE GENOMIC DNA]</scope>
    <source>
        <strain evidence="2">DSM 14684 / CIP 108061 / JCM 11494 / NBRC 100937 / ID131577</strain>
    </source>
</reference>
<organism evidence="1 2">
    <name type="scientific">Conexibacter woesei (strain DSM 14684 / CCUG 47730 / CIP 108061 / JCM 11494 / NBRC 100937 / ID131577)</name>
    <dbReference type="NCBI Taxonomy" id="469383"/>
    <lineage>
        <taxon>Bacteria</taxon>
        <taxon>Bacillati</taxon>
        <taxon>Actinomycetota</taxon>
        <taxon>Thermoleophilia</taxon>
        <taxon>Solirubrobacterales</taxon>
        <taxon>Conexibacteraceae</taxon>
        <taxon>Conexibacter</taxon>
    </lineage>
</organism>
<sequence>MEVRSMTLRLPDEQARELEAVARVDETTVSDAVRTAIGDHIEARRNDREFQARIRRILDEERAVLERLAK</sequence>
<dbReference type="eggNOG" id="ENOG502ZDSA">
    <property type="taxonomic scope" value="Bacteria"/>
</dbReference>
<dbReference type="AlphaFoldDB" id="D3FFI4"/>
<reference evidence="2" key="2">
    <citation type="submission" date="2010-01" db="EMBL/GenBank/DDBJ databases">
        <title>The complete genome of Conexibacter woesei DSM 14684.</title>
        <authorList>
            <consortium name="US DOE Joint Genome Institute (JGI-PGF)"/>
            <person name="Lucas S."/>
            <person name="Copeland A."/>
            <person name="Lapidus A."/>
            <person name="Glavina del Rio T."/>
            <person name="Dalin E."/>
            <person name="Tice H."/>
            <person name="Bruce D."/>
            <person name="Goodwin L."/>
            <person name="Pitluck S."/>
            <person name="Kyrpides N."/>
            <person name="Mavromatis K."/>
            <person name="Ivanova N."/>
            <person name="Mikhailova N."/>
            <person name="Chertkov O."/>
            <person name="Brettin T."/>
            <person name="Detter J.C."/>
            <person name="Han C."/>
            <person name="Larimer F."/>
            <person name="Land M."/>
            <person name="Hauser L."/>
            <person name="Markowitz V."/>
            <person name="Cheng J.-F."/>
            <person name="Hugenholtz P."/>
            <person name="Woyke T."/>
            <person name="Wu D."/>
            <person name="Pukall R."/>
            <person name="Steenblock K."/>
            <person name="Schneider S."/>
            <person name="Klenk H.-P."/>
            <person name="Eisen J.A."/>
        </authorList>
    </citation>
    <scope>NUCLEOTIDE SEQUENCE [LARGE SCALE GENOMIC DNA]</scope>
    <source>
        <strain evidence="2">DSM 14684 / CIP 108061 / JCM 11494 / NBRC 100937 / ID131577</strain>
    </source>
</reference>
<evidence type="ECO:0000313" key="2">
    <source>
        <dbReference type="Proteomes" id="UP000008229"/>
    </source>
</evidence>
<dbReference type="GO" id="GO:0006355">
    <property type="term" value="P:regulation of DNA-templated transcription"/>
    <property type="evidence" value="ECO:0007669"/>
    <property type="project" value="InterPro"/>
</dbReference>
<keyword evidence="2" id="KW-1185">Reference proteome</keyword>
<dbReference type="InterPro" id="IPR010985">
    <property type="entry name" value="Ribbon_hlx_hlx"/>
</dbReference>
<evidence type="ECO:0008006" key="3">
    <source>
        <dbReference type="Google" id="ProtNLM"/>
    </source>
</evidence>